<dbReference type="InterPro" id="IPR001789">
    <property type="entry name" value="Sig_transdc_resp-reg_receiver"/>
</dbReference>
<dbReference type="GO" id="GO:0000160">
    <property type="term" value="P:phosphorelay signal transduction system"/>
    <property type="evidence" value="ECO:0007669"/>
    <property type="project" value="InterPro"/>
</dbReference>
<protein>
    <submittedName>
        <fullName evidence="3">Response regulator</fullName>
    </submittedName>
</protein>
<dbReference type="Gene3D" id="3.40.50.2300">
    <property type="match status" value="1"/>
</dbReference>
<dbReference type="Proteomes" id="UP000432089">
    <property type="component" value="Unassembled WGS sequence"/>
</dbReference>
<dbReference type="AlphaFoldDB" id="A0A7V7TUR6"/>
<dbReference type="InterPro" id="IPR011006">
    <property type="entry name" value="CheY-like_superfamily"/>
</dbReference>
<dbReference type="RefSeq" id="WP_150973627.1">
    <property type="nucleotide sequence ID" value="NZ_VZDO01000025.1"/>
</dbReference>
<comment type="caution">
    <text evidence="1">Lacks conserved residue(s) required for the propagation of feature annotation.</text>
</comment>
<name>A0A7V7TUR6_9HYPH</name>
<accession>A0A7V7TUR6</accession>
<evidence type="ECO:0000313" key="4">
    <source>
        <dbReference type="Proteomes" id="UP000432089"/>
    </source>
</evidence>
<comment type="caution">
    <text evidence="3">The sequence shown here is derived from an EMBL/GenBank/DDBJ whole genome shotgun (WGS) entry which is preliminary data.</text>
</comment>
<evidence type="ECO:0000259" key="2">
    <source>
        <dbReference type="PROSITE" id="PS50110"/>
    </source>
</evidence>
<sequence length="130" mass="14064">MQRKTDALVGRHILIVEDDWFIVEEIVQHLETAGAIVVAPASDLAGALGLAAKAEPLDGAILNVSLHDELTYTVADVLRERGVPFAFATGFERREIPKAYADVPHIDKPFETSDVVRALFGPSCPKDSAV</sequence>
<evidence type="ECO:0000256" key="1">
    <source>
        <dbReference type="PROSITE-ProRule" id="PRU00169"/>
    </source>
</evidence>
<dbReference type="PROSITE" id="PS50110">
    <property type="entry name" value="RESPONSE_REGULATORY"/>
    <property type="match status" value="1"/>
</dbReference>
<organism evidence="3 4">
    <name type="scientific">Plantimonas leprariae</name>
    <dbReference type="NCBI Taxonomy" id="2615207"/>
    <lineage>
        <taxon>Bacteria</taxon>
        <taxon>Pseudomonadati</taxon>
        <taxon>Pseudomonadota</taxon>
        <taxon>Alphaproteobacteria</taxon>
        <taxon>Hyphomicrobiales</taxon>
        <taxon>Aurantimonadaceae</taxon>
        <taxon>Plantimonas</taxon>
    </lineage>
</organism>
<keyword evidence="4" id="KW-1185">Reference proteome</keyword>
<reference evidence="3 4" key="1">
    <citation type="submission" date="2019-09" db="EMBL/GenBank/DDBJ databases">
        <title>YIM 132180 draft genome.</title>
        <authorList>
            <person name="Zhang K."/>
        </authorList>
    </citation>
    <scope>NUCLEOTIDE SEQUENCE [LARGE SCALE GENOMIC DNA]</scope>
    <source>
        <strain evidence="3 4">YIM 132180</strain>
    </source>
</reference>
<feature type="domain" description="Response regulatory" evidence="2">
    <location>
        <begin position="12"/>
        <end position="123"/>
    </location>
</feature>
<gene>
    <name evidence="3" type="ORF">F6X38_21905</name>
</gene>
<evidence type="ECO:0000313" key="3">
    <source>
        <dbReference type="EMBL" id="KAB0676201.1"/>
    </source>
</evidence>
<dbReference type="SUPFAM" id="SSF52172">
    <property type="entry name" value="CheY-like"/>
    <property type="match status" value="1"/>
</dbReference>
<dbReference type="EMBL" id="VZDO01000025">
    <property type="protein sequence ID" value="KAB0676201.1"/>
    <property type="molecule type" value="Genomic_DNA"/>
</dbReference>
<proteinExistence type="predicted"/>